<evidence type="ECO:0000313" key="4">
    <source>
        <dbReference type="Proteomes" id="UP000019140"/>
    </source>
</evidence>
<protein>
    <recommendedName>
        <fullName evidence="2">Cupin type-2 domain-containing protein</fullName>
    </recommendedName>
</protein>
<feature type="region of interest" description="Disordered" evidence="1">
    <location>
        <begin position="115"/>
        <end position="136"/>
    </location>
</feature>
<evidence type="ECO:0000256" key="1">
    <source>
        <dbReference type="SAM" id="MobiDB-lite"/>
    </source>
</evidence>
<dbReference type="SUPFAM" id="SSF51182">
    <property type="entry name" value="RmlC-like cupins"/>
    <property type="match status" value="1"/>
</dbReference>
<evidence type="ECO:0000313" key="3">
    <source>
        <dbReference type="EMBL" id="ETX04471.1"/>
    </source>
</evidence>
<organism evidence="3 4">
    <name type="scientific">Candidatus Entotheonella gemina</name>
    <dbReference type="NCBI Taxonomy" id="1429439"/>
    <lineage>
        <taxon>Bacteria</taxon>
        <taxon>Pseudomonadati</taxon>
        <taxon>Nitrospinota/Tectimicrobiota group</taxon>
        <taxon>Candidatus Tectimicrobiota</taxon>
        <taxon>Candidatus Entotheonellia</taxon>
        <taxon>Candidatus Entotheonellales</taxon>
        <taxon>Candidatus Entotheonellaceae</taxon>
        <taxon>Candidatus Entotheonella</taxon>
    </lineage>
</organism>
<proteinExistence type="predicted"/>
<evidence type="ECO:0000259" key="2">
    <source>
        <dbReference type="Pfam" id="PF07883"/>
    </source>
</evidence>
<dbReference type="Pfam" id="PF07883">
    <property type="entry name" value="Cupin_2"/>
    <property type="match status" value="1"/>
</dbReference>
<dbReference type="InterPro" id="IPR013096">
    <property type="entry name" value="Cupin_2"/>
</dbReference>
<keyword evidence="4" id="KW-1185">Reference proteome</keyword>
<dbReference type="InterPro" id="IPR014710">
    <property type="entry name" value="RmlC-like_jellyroll"/>
</dbReference>
<dbReference type="AlphaFoldDB" id="W4M3E2"/>
<feature type="compositionally biased region" description="Basic and acidic residues" evidence="1">
    <location>
        <begin position="118"/>
        <end position="136"/>
    </location>
</feature>
<dbReference type="Gene3D" id="2.60.120.10">
    <property type="entry name" value="Jelly Rolls"/>
    <property type="match status" value="1"/>
</dbReference>
<dbReference type="Proteomes" id="UP000019140">
    <property type="component" value="Unassembled WGS sequence"/>
</dbReference>
<name>W4M3E2_9BACT</name>
<dbReference type="InterPro" id="IPR011051">
    <property type="entry name" value="RmlC_Cupin_sf"/>
</dbReference>
<comment type="caution">
    <text evidence="3">The sequence shown here is derived from an EMBL/GenBank/DDBJ whole genome shotgun (WGS) entry which is preliminary data.</text>
</comment>
<gene>
    <name evidence="3" type="ORF">ETSY2_28655</name>
</gene>
<feature type="domain" description="Cupin type-2" evidence="2">
    <location>
        <begin position="53"/>
        <end position="107"/>
    </location>
</feature>
<dbReference type="HOGENOM" id="CLU_158668_0_0_7"/>
<reference evidence="3 4" key="1">
    <citation type="journal article" date="2014" name="Nature">
        <title>An environmental bacterial taxon with a large and distinct metabolic repertoire.</title>
        <authorList>
            <person name="Wilson M.C."/>
            <person name="Mori T."/>
            <person name="Ruckert C."/>
            <person name="Uria A.R."/>
            <person name="Helf M.J."/>
            <person name="Takada K."/>
            <person name="Gernert C."/>
            <person name="Steffens U.A."/>
            <person name="Heycke N."/>
            <person name="Schmitt S."/>
            <person name="Rinke C."/>
            <person name="Helfrich E.J."/>
            <person name="Brachmann A.O."/>
            <person name="Gurgui C."/>
            <person name="Wakimoto T."/>
            <person name="Kracht M."/>
            <person name="Crusemann M."/>
            <person name="Hentschel U."/>
            <person name="Abe I."/>
            <person name="Matsunaga S."/>
            <person name="Kalinowski J."/>
            <person name="Takeyama H."/>
            <person name="Piel J."/>
        </authorList>
    </citation>
    <scope>NUCLEOTIDE SEQUENCE [LARGE SCALE GENOMIC DNA]</scope>
    <source>
        <strain evidence="4">TSY2</strain>
    </source>
</reference>
<sequence length="136" mass="15452">MIKAVDLNRDLEELPMLKERYGHPTDEESRKSFATLFDYRDGGIYAAHFSGCSGWERHRNGDEVVQILEGATRFDIIVDDVMQSLELSAGMMVVVPQGCWHRFESETGVKVMTTTPKPTDHTHVDDPRTEVLNDQV</sequence>
<dbReference type="EMBL" id="AZHX01001212">
    <property type="protein sequence ID" value="ETX04471.1"/>
    <property type="molecule type" value="Genomic_DNA"/>
</dbReference>
<accession>W4M3E2</accession>